<evidence type="ECO:0000313" key="2">
    <source>
        <dbReference type="Proteomes" id="UP000499080"/>
    </source>
</evidence>
<dbReference type="AlphaFoldDB" id="A0A4Y2IHT5"/>
<dbReference type="OrthoDB" id="6617942at2759"/>
<proteinExistence type="predicted"/>
<sequence length="99" mass="10802">MSIESYIHAKSSGPWSYTGDIGRNLKGCEKLPLVAINGIECDLPGIEPTNLSCDQKYLLDICTAISSGVGSSDLAKRQPLNLARWLTTTNRISRLYIST</sequence>
<protein>
    <submittedName>
        <fullName evidence="1">Uncharacterized protein</fullName>
    </submittedName>
</protein>
<dbReference type="Proteomes" id="UP000499080">
    <property type="component" value="Unassembled WGS sequence"/>
</dbReference>
<comment type="caution">
    <text evidence="1">The sequence shown here is derived from an EMBL/GenBank/DDBJ whole genome shotgun (WGS) entry which is preliminary data.</text>
</comment>
<accession>A0A4Y2IHT5</accession>
<reference evidence="1 2" key="1">
    <citation type="journal article" date="2019" name="Sci. Rep.">
        <title>Orb-weaving spider Araneus ventricosus genome elucidates the spidroin gene catalogue.</title>
        <authorList>
            <person name="Kono N."/>
            <person name="Nakamura H."/>
            <person name="Ohtoshi R."/>
            <person name="Moran D.A.P."/>
            <person name="Shinohara A."/>
            <person name="Yoshida Y."/>
            <person name="Fujiwara M."/>
            <person name="Mori M."/>
            <person name="Tomita M."/>
            <person name="Arakawa K."/>
        </authorList>
    </citation>
    <scope>NUCLEOTIDE SEQUENCE [LARGE SCALE GENOMIC DNA]</scope>
</reference>
<name>A0A4Y2IHT5_ARAVE</name>
<gene>
    <name evidence="1" type="ORF">AVEN_176216_1</name>
</gene>
<organism evidence="1 2">
    <name type="scientific">Araneus ventricosus</name>
    <name type="common">Orbweaver spider</name>
    <name type="synonym">Epeira ventricosa</name>
    <dbReference type="NCBI Taxonomy" id="182803"/>
    <lineage>
        <taxon>Eukaryota</taxon>
        <taxon>Metazoa</taxon>
        <taxon>Ecdysozoa</taxon>
        <taxon>Arthropoda</taxon>
        <taxon>Chelicerata</taxon>
        <taxon>Arachnida</taxon>
        <taxon>Araneae</taxon>
        <taxon>Araneomorphae</taxon>
        <taxon>Entelegynae</taxon>
        <taxon>Araneoidea</taxon>
        <taxon>Araneidae</taxon>
        <taxon>Araneus</taxon>
    </lineage>
</organism>
<dbReference type="PANTHER" id="PTHR46409:SF1">
    <property type="entry name" value="HTH PSQ-TYPE DOMAIN-CONTAINING PROTEIN"/>
    <property type="match status" value="1"/>
</dbReference>
<dbReference type="EMBL" id="BGPR01186028">
    <property type="protein sequence ID" value="GBM77248.1"/>
    <property type="molecule type" value="Genomic_DNA"/>
</dbReference>
<keyword evidence="2" id="KW-1185">Reference proteome</keyword>
<dbReference type="PANTHER" id="PTHR46409">
    <property type="entry name" value="HTH PSQ-TYPE DOMAIN-CONTAINING PROTEIN"/>
    <property type="match status" value="1"/>
</dbReference>
<evidence type="ECO:0000313" key="1">
    <source>
        <dbReference type="EMBL" id="GBM77248.1"/>
    </source>
</evidence>